<dbReference type="GO" id="GO:0005886">
    <property type="term" value="C:plasma membrane"/>
    <property type="evidence" value="ECO:0007669"/>
    <property type="project" value="UniProtKB-SubCell"/>
</dbReference>
<feature type="transmembrane region" description="Helical" evidence="6">
    <location>
        <begin position="126"/>
        <end position="148"/>
    </location>
</feature>
<gene>
    <name evidence="8" type="ORF">HNR48_000188</name>
</gene>
<keyword evidence="5 6" id="KW-0472">Membrane</keyword>
<feature type="transmembrane region" description="Helical" evidence="6">
    <location>
        <begin position="194"/>
        <end position="212"/>
    </location>
</feature>
<dbReference type="RefSeq" id="WP_243749339.1">
    <property type="nucleotide sequence ID" value="NZ_JAAONY010000001.1"/>
</dbReference>
<evidence type="ECO:0000313" key="9">
    <source>
        <dbReference type="Proteomes" id="UP000528457"/>
    </source>
</evidence>
<keyword evidence="9" id="KW-1185">Reference proteome</keyword>
<evidence type="ECO:0000313" key="8">
    <source>
        <dbReference type="EMBL" id="MBB6519910.1"/>
    </source>
</evidence>
<sequence length="219" mass="23596">MIKKIAILAVLIIAIAAFYLNGGEQYLSLAFFKQLVADQPLKAGLLFFLIYVGVTAASLPGAAIMTLIAGAVFGFSWGLLLVSFASSIGATLAFLISRSLLGDWVQSKFGDHLKTVNDGLEKEGGFYLFTLRLIPVIPFFVINLVFGLSRIKTWTFYWVSQLGMLAGTAVYVNAGAQLATVEELSVSGVLTPQIILAFVLLGVFPWLAKALLKALRKGD</sequence>
<evidence type="ECO:0000256" key="6">
    <source>
        <dbReference type="RuleBase" id="RU366058"/>
    </source>
</evidence>
<keyword evidence="4 6" id="KW-1133">Transmembrane helix</keyword>
<feature type="transmembrane region" description="Helical" evidence="6">
    <location>
        <begin position="155"/>
        <end position="174"/>
    </location>
</feature>
<keyword evidence="2 6" id="KW-1003">Cell membrane</keyword>
<reference evidence="8 9" key="1">
    <citation type="submission" date="2020-08" db="EMBL/GenBank/DDBJ databases">
        <title>Genomic Encyclopedia of Type Strains, Phase IV (KMG-IV): sequencing the most valuable type-strain genomes for metagenomic binning, comparative biology and taxonomic classification.</title>
        <authorList>
            <person name="Goeker M."/>
        </authorList>
    </citation>
    <scope>NUCLEOTIDE SEQUENCE [LARGE SCALE GENOMIC DNA]</scope>
    <source>
        <strain evidence="8 9">DSM 22368</strain>
    </source>
</reference>
<dbReference type="Pfam" id="PF09335">
    <property type="entry name" value="VTT_dom"/>
    <property type="match status" value="1"/>
</dbReference>
<organism evidence="8 9">
    <name type="scientific">Pseudoteredinibacter isoporae</name>
    <dbReference type="NCBI Taxonomy" id="570281"/>
    <lineage>
        <taxon>Bacteria</taxon>
        <taxon>Pseudomonadati</taxon>
        <taxon>Pseudomonadota</taxon>
        <taxon>Gammaproteobacteria</taxon>
        <taxon>Cellvibrionales</taxon>
        <taxon>Cellvibrionaceae</taxon>
        <taxon>Pseudoteredinibacter</taxon>
    </lineage>
</organism>
<dbReference type="InterPro" id="IPR015414">
    <property type="entry name" value="TMEM64"/>
</dbReference>
<dbReference type="InParanoid" id="A0A7X0JR91"/>
<comment type="caution">
    <text evidence="8">The sequence shown here is derived from an EMBL/GenBank/DDBJ whole genome shotgun (WGS) entry which is preliminary data.</text>
</comment>
<evidence type="ECO:0000256" key="1">
    <source>
        <dbReference type="ARBA" id="ARBA00004651"/>
    </source>
</evidence>
<evidence type="ECO:0000256" key="3">
    <source>
        <dbReference type="ARBA" id="ARBA00022692"/>
    </source>
</evidence>
<protein>
    <recommendedName>
        <fullName evidence="6">TVP38/TMEM64 family membrane protein</fullName>
    </recommendedName>
</protein>
<dbReference type="PANTHER" id="PTHR12677">
    <property type="entry name" value="GOLGI APPARATUS MEMBRANE PROTEIN TVP38-RELATED"/>
    <property type="match status" value="1"/>
</dbReference>
<evidence type="ECO:0000256" key="2">
    <source>
        <dbReference type="ARBA" id="ARBA00022475"/>
    </source>
</evidence>
<dbReference type="Proteomes" id="UP000528457">
    <property type="component" value="Unassembled WGS sequence"/>
</dbReference>
<accession>A0A7X0JR91</accession>
<dbReference type="EMBL" id="JACHHT010000001">
    <property type="protein sequence ID" value="MBB6519910.1"/>
    <property type="molecule type" value="Genomic_DNA"/>
</dbReference>
<dbReference type="InterPro" id="IPR032816">
    <property type="entry name" value="VTT_dom"/>
</dbReference>
<feature type="transmembrane region" description="Helical" evidence="6">
    <location>
        <begin position="75"/>
        <end position="96"/>
    </location>
</feature>
<proteinExistence type="inferred from homology"/>
<name>A0A7X0JR91_9GAMM</name>
<dbReference type="FunCoup" id="A0A7X0JR91">
    <property type="interactions" value="206"/>
</dbReference>
<feature type="transmembrane region" description="Helical" evidence="6">
    <location>
        <begin position="46"/>
        <end position="68"/>
    </location>
</feature>
<evidence type="ECO:0000256" key="4">
    <source>
        <dbReference type="ARBA" id="ARBA00022989"/>
    </source>
</evidence>
<comment type="similarity">
    <text evidence="6">Belongs to the TVP38/TMEM64 family.</text>
</comment>
<evidence type="ECO:0000259" key="7">
    <source>
        <dbReference type="Pfam" id="PF09335"/>
    </source>
</evidence>
<comment type="subcellular location">
    <subcellularLocation>
        <location evidence="1 6">Cell membrane</location>
        <topology evidence="1 6">Multi-pass membrane protein</topology>
    </subcellularLocation>
</comment>
<dbReference type="PANTHER" id="PTHR12677:SF59">
    <property type="entry name" value="GOLGI APPARATUS MEMBRANE PROTEIN TVP38-RELATED"/>
    <property type="match status" value="1"/>
</dbReference>
<keyword evidence="3 6" id="KW-0812">Transmembrane</keyword>
<dbReference type="AlphaFoldDB" id="A0A7X0JR91"/>
<feature type="domain" description="VTT" evidence="7">
    <location>
        <begin position="63"/>
        <end position="176"/>
    </location>
</feature>
<evidence type="ECO:0000256" key="5">
    <source>
        <dbReference type="ARBA" id="ARBA00023136"/>
    </source>
</evidence>